<name>A0A8H4UIA5_9HYPO</name>
<comment type="caution">
    <text evidence="2">The sequence shown here is derived from an EMBL/GenBank/DDBJ whole genome shotgun (WGS) entry which is preliminary data.</text>
</comment>
<dbReference type="AlphaFoldDB" id="A0A8H4UIA5"/>
<organism evidence="2 3">
    <name type="scientific">Fusarium zealandicum</name>
    <dbReference type="NCBI Taxonomy" id="1053134"/>
    <lineage>
        <taxon>Eukaryota</taxon>
        <taxon>Fungi</taxon>
        <taxon>Dikarya</taxon>
        <taxon>Ascomycota</taxon>
        <taxon>Pezizomycotina</taxon>
        <taxon>Sordariomycetes</taxon>
        <taxon>Hypocreomycetidae</taxon>
        <taxon>Hypocreales</taxon>
        <taxon>Nectriaceae</taxon>
        <taxon>Fusarium</taxon>
        <taxon>Fusarium staphyleae species complex</taxon>
    </lineage>
</organism>
<protein>
    <recommendedName>
        <fullName evidence="4">Metallo-beta-lactamase domain-containing protein</fullName>
    </recommendedName>
</protein>
<dbReference type="EMBL" id="JABEYC010000499">
    <property type="protein sequence ID" value="KAF4976684.1"/>
    <property type="molecule type" value="Genomic_DNA"/>
</dbReference>
<dbReference type="SUPFAM" id="SSF56281">
    <property type="entry name" value="Metallo-hydrolase/oxidoreductase"/>
    <property type="match status" value="1"/>
</dbReference>
<gene>
    <name evidence="2" type="ORF">FZEAL_6683</name>
</gene>
<feature type="compositionally biased region" description="Polar residues" evidence="1">
    <location>
        <begin position="27"/>
        <end position="46"/>
    </location>
</feature>
<reference evidence="2" key="2">
    <citation type="submission" date="2020-05" db="EMBL/GenBank/DDBJ databases">
        <authorList>
            <person name="Kim H.-S."/>
            <person name="Proctor R.H."/>
            <person name="Brown D.W."/>
        </authorList>
    </citation>
    <scope>NUCLEOTIDE SEQUENCE</scope>
    <source>
        <strain evidence="2">NRRL 22465</strain>
    </source>
</reference>
<dbReference type="InterPro" id="IPR050114">
    <property type="entry name" value="UPF0173_UPF0282_UlaG_hydrolase"/>
</dbReference>
<evidence type="ECO:0000256" key="1">
    <source>
        <dbReference type="SAM" id="MobiDB-lite"/>
    </source>
</evidence>
<dbReference type="PANTHER" id="PTHR43546">
    <property type="entry name" value="UPF0173 METAL-DEPENDENT HYDROLASE MJ1163-RELATED"/>
    <property type="match status" value="1"/>
</dbReference>
<reference evidence="2" key="1">
    <citation type="journal article" date="2020" name="BMC Genomics">
        <title>Correction to: Identification and distribution of gene clusters required for synthesis of sphingolipid metabolism inhibitors in diverse species of the filamentous fungus Fusarium.</title>
        <authorList>
            <person name="Kim H.S."/>
            <person name="Lohmar J.M."/>
            <person name="Busman M."/>
            <person name="Brown D.W."/>
            <person name="Naumann T.A."/>
            <person name="Divon H.H."/>
            <person name="Lysoe E."/>
            <person name="Uhlig S."/>
            <person name="Proctor R.H."/>
        </authorList>
    </citation>
    <scope>NUCLEOTIDE SEQUENCE</scope>
    <source>
        <strain evidence="2">NRRL 22465</strain>
    </source>
</reference>
<evidence type="ECO:0008006" key="4">
    <source>
        <dbReference type="Google" id="ProtNLM"/>
    </source>
</evidence>
<evidence type="ECO:0000313" key="3">
    <source>
        <dbReference type="Proteomes" id="UP000635477"/>
    </source>
</evidence>
<dbReference type="Proteomes" id="UP000635477">
    <property type="component" value="Unassembled WGS sequence"/>
</dbReference>
<dbReference type="InterPro" id="IPR036866">
    <property type="entry name" value="RibonucZ/Hydroxyglut_hydro"/>
</dbReference>
<dbReference type="PANTHER" id="PTHR43546:SF7">
    <property type="entry name" value="METALLO-BETA-LACTAMASE DOMAIN-CONTAINING PROTEIN"/>
    <property type="match status" value="1"/>
</dbReference>
<dbReference type="OrthoDB" id="332863at2759"/>
<sequence length="192" mass="21573">MSNLSSTSGNTGKRHEERYWLRVTHARPTTQSNGDENANVDFSEQLPQSSNGKGFFRLLTDPDFLHAGDQVHLGPGVTAQRQTSPSIELDELPSPDGILLSHCHAGHFDQVAEVSRNRDFLVITTPHAQKCLTSKDDPFRNVKALEFFYYLKLKAEGAEIGTEVTIPIHYNDYNVFLSPLDDFKKAVREARM</sequence>
<dbReference type="Gene3D" id="3.60.15.10">
    <property type="entry name" value="Ribonuclease Z/Hydroxyacylglutathione hydrolase-like"/>
    <property type="match status" value="1"/>
</dbReference>
<proteinExistence type="predicted"/>
<feature type="region of interest" description="Disordered" evidence="1">
    <location>
        <begin position="25"/>
        <end position="46"/>
    </location>
</feature>
<accession>A0A8H4UIA5</accession>
<evidence type="ECO:0000313" key="2">
    <source>
        <dbReference type="EMBL" id="KAF4976684.1"/>
    </source>
</evidence>
<keyword evidence="3" id="KW-1185">Reference proteome</keyword>